<evidence type="ECO:0000256" key="1">
    <source>
        <dbReference type="ARBA" id="ARBA00022722"/>
    </source>
</evidence>
<comment type="caution">
    <text evidence="5">The sequence shown here is derived from an EMBL/GenBank/DDBJ whole genome shotgun (WGS) entry which is preliminary data.</text>
</comment>
<dbReference type="GO" id="GO:0036297">
    <property type="term" value="P:interstrand cross-link repair"/>
    <property type="evidence" value="ECO:0007669"/>
    <property type="project" value="TreeGrafter"/>
</dbReference>
<feature type="compositionally biased region" description="Polar residues" evidence="4">
    <location>
        <begin position="536"/>
        <end position="556"/>
    </location>
</feature>
<evidence type="ECO:0000256" key="2">
    <source>
        <dbReference type="ARBA" id="ARBA00022801"/>
    </source>
</evidence>
<gene>
    <name evidence="5" type="ORF">KHLLAP_LOCUS6287</name>
</gene>
<organism evidence="5 6">
    <name type="scientific">Anthostomella pinea</name>
    <dbReference type="NCBI Taxonomy" id="933095"/>
    <lineage>
        <taxon>Eukaryota</taxon>
        <taxon>Fungi</taxon>
        <taxon>Dikarya</taxon>
        <taxon>Ascomycota</taxon>
        <taxon>Pezizomycotina</taxon>
        <taxon>Sordariomycetes</taxon>
        <taxon>Xylariomycetidae</taxon>
        <taxon>Xylariales</taxon>
        <taxon>Xylariaceae</taxon>
        <taxon>Anthostomella</taxon>
    </lineage>
</organism>
<evidence type="ECO:0000256" key="4">
    <source>
        <dbReference type="SAM" id="MobiDB-lite"/>
    </source>
</evidence>
<dbReference type="Proteomes" id="UP001295740">
    <property type="component" value="Unassembled WGS sequence"/>
</dbReference>
<feature type="compositionally biased region" description="Basic and acidic residues" evidence="4">
    <location>
        <begin position="557"/>
        <end position="573"/>
    </location>
</feature>
<evidence type="ECO:0000313" key="5">
    <source>
        <dbReference type="EMBL" id="CAJ2505819.1"/>
    </source>
</evidence>
<accession>A0AAI8YIB6</accession>
<evidence type="ECO:0000256" key="3">
    <source>
        <dbReference type="ARBA" id="ARBA00022839"/>
    </source>
</evidence>
<dbReference type="Pfam" id="PF23023">
    <property type="entry name" value="Anti-Pycsar_Apyc1"/>
    <property type="match status" value="1"/>
</dbReference>
<dbReference type="GO" id="GO:0035312">
    <property type="term" value="F:5'-3' DNA exonuclease activity"/>
    <property type="evidence" value="ECO:0007669"/>
    <property type="project" value="TreeGrafter"/>
</dbReference>
<dbReference type="GO" id="GO:0003684">
    <property type="term" value="F:damaged DNA binding"/>
    <property type="evidence" value="ECO:0007669"/>
    <property type="project" value="TreeGrafter"/>
</dbReference>
<dbReference type="InterPro" id="IPR036866">
    <property type="entry name" value="RibonucZ/Hydroxyglut_hydro"/>
</dbReference>
<dbReference type="AlphaFoldDB" id="A0AAI8YIB6"/>
<dbReference type="GO" id="GO:0000723">
    <property type="term" value="P:telomere maintenance"/>
    <property type="evidence" value="ECO:0007669"/>
    <property type="project" value="TreeGrafter"/>
</dbReference>
<feature type="region of interest" description="Disordered" evidence="4">
    <location>
        <begin position="495"/>
        <end position="520"/>
    </location>
</feature>
<dbReference type="Gene3D" id="3.60.15.10">
    <property type="entry name" value="Ribonuclease Z/Hydroxyacylglutathione hydrolase-like"/>
    <property type="match status" value="1"/>
</dbReference>
<feature type="compositionally biased region" description="Low complexity" evidence="4">
    <location>
        <begin position="509"/>
        <end position="520"/>
    </location>
</feature>
<dbReference type="SUPFAM" id="SSF56281">
    <property type="entry name" value="Metallo-hydrolase/oxidoreductase"/>
    <property type="match status" value="1"/>
</dbReference>
<keyword evidence="6" id="KW-1185">Reference proteome</keyword>
<protein>
    <submittedName>
        <fullName evidence="5">Uu.00g132130.m01.CDS01</fullName>
    </submittedName>
</protein>
<evidence type="ECO:0000313" key="6">
    <source>
        <dbReference type="Proteomes" id="UP001295740"/>
    </source>
</evidence>
<proteinExistence type="predicted"/>
<reference evidence="5" key="1">
    <citation type="submission" date="2023-10" db="EMBL/GenBank/DDBJ databases">
        <authorList>
            <person name="Hackl T."/>
        </authorList>
    </citation>
    <scope>NUCLEOTIDE SEQUENCE</scope>
</reference>
<dbReference type="PANTHER" id="PTHR23240">
    <property type="entry name" value="DNA CROSS-LINK REPAIR PROTEIN PSO2/SNM1-RELATED"/>
    <property type="match status" value="1"/>
</dbReference>
<dbReference type="GO" id="GO:0006303">
    <property type="term" value="P:double-strand break repair via nonhomologous end joining"/>
    <property type="evidence" value="ECO:0007669"/>
    <property type="project" value="TreeGrafter"/>
</dbReference>
<keyword evidence="2" id="KW-0378">Hydrolase</keyword>
<dbReference type="EMBL" id="CAUWAG010000007">
    <property type="protein sequence ID" value="CAJ2505819.1"/>
    <property type="molecule type" value="Genomic_DNA"/>
</dbReference>
<feature type="region of interest" description="Disordered" evidence="4">
    <location>
        <begin position="536"/>
        <end position="597"/>
    </location>
</feature>
<dbReference type="PANTHER" id="PTHR23240:SF8">
    <property type="entry name" value="PROTEIN ARTEMIS"/>
    <property type="match status" value="1"/>
</dbReference>
<keyword evidence="3" id="KW-0269">Exonuclease</keyword>
<sequence>MSTFNGYVHEFPDIRVDYFRDIDRPPPLAYFLSHVHSDHLAGLETFKSPFIYCSPATRAILLRLKKTACRLNYAKGILENPRMQTYRHLDKVLKAIPLDTPTTLELGPGSTVQVTLLDANHCTGAVMFLFEGDGKAALYTGDIRSEPRMVTATAQNPTMIEYSSGWKTLDRIYLDTSILDDYPLPTKAEGLRELIEKVSKYPKETIFHFQAYEEVWIALSKSLGSKIHVDEYKMNVYRSLVTRSNDNRWATQTHLSKEAPFLVGFTCGNHQHDGCLTLDENARLHSCEKGMGCSVMENKPVVWIQPIVAHLKNGQDIVEVGIGGGGDDLNRTTTFTPEDLVALLQMATTNRTLPQEVQNDLEVVKRALVGGRDVVADIDESDSTDDQTITAIIKSIAQKIKVMWNPVKKVEESDDPESLPKVIRFPYARHSSLPELRHLVRTFKPRDIWPCTVDESWISRGITMRDSFADCCSGDVFEHDKLMEPTFEQRIVTQPQVEEDQDSQETAHSPHVPSSVIIPSTEDIGIVDRTSVATISSPKAVGQQSVQTSQSINFSQGHERLETASRQHKRDFESFNDNGSISGGSDDEPSLQGDSQASAISDRAYAIRWEAFQAMRSNIGGDDWETFGLISTTDHHTSVDHDLGGL</sequence>
<name>A0AAI8YIB6_9PEZI</name>
<keyword evidence="1" id="KW-0540">Nuclease</keyword>